<dbReference type="EMBL" id="RKHQ01000002">
    <property type="protein sequence ID" value="ROR93664.1"/>
    <property type="molecule type" value="Genomic_DNA"/>
</dbReference>
<dbReference type="PANTHER" id="PTHR43833">
    <property type="entry name" value="POTASSIUM CHANNEL PROTEIN 2-RELATED-RELATED"/>
    <property type="match status" value="1"/>
</dbReference>
<dbReference type="GO" id="GO:0006813">
    <property type="term" value="P:potassium ion transport"/>
    <property type="evidence" value="ECO:0007669"/>
    <property type="project" value="InterPro"/>
</dbReference>
<dbReference type="InterPro" id="IPR050721">
    <property type="entry name" value="Trk_Ktr_HKT_K-transport"/>
</dbReference>
<dbReference type="Proteomes" id="UP000275356">
    <property type="component" value="Unassembled WGS sequence"/>
</dbReference>
<dbReference type="RefSeq" id="WP_123740958.1">
    <property type="nucleotide sequence ID" value="NZ_RKHQ01000002.1"/>
</dbReference>
<dbReference type="OrthoDB" id="3208998at2"/>
<organism evidence="2 3">
    <name type="scientific">Salana multivorans</name>
    <dbReference type="NCBI Taxonomy" id="120377"/>
    <lineage>
        <taxon>Bacteria</taxon>
        <taxon>Bacillati</taxon>
        <taxon>Actinomycetota</taxon>
        <taxon>Actinomycetes</taxon>
        <taxon>Micrococcales</taxon>
        <taxon>Beutenbergiaceae</taxon>
        <taxon>Salana</taxon>
    </lineage>
</organism>
<dbReference type="PROSITE" id="PS51201">
    <property type="entry name" value="RCK_N"/>
    <property type="match status" value="1"/>
</dbReference>
<keyword evidence="3" id="KW-1185">Reference proteome</keyword>
<dbReference type="Pfam" id="PF02254">
    <property type="entry name" value="TrkA_N"/>
    <property type="match status" value="1"/>
</dbReference>
<dbReference type="InterPro" id="IPR003148">
    <property type="entry name" value="RCK_N"/>
</dbReference>
<dbReference type="PANTHER" id="PTHR43833:SF8">
    <property type="entry name" value="TRK SYSTEM POTASSIUM UPTAKE PROTEIN TRKA"/>
    <property type="match status" value="1"/>
</dbReference>
<reference evidence="2 3" key="1">
    <citation type="submission" date="2018-11" db="EMBL/GenBank/DDBJ databases">
        <title>Sequencing the genomes of 1000 actinobacteria strains.</title>
        <authorList>
            <person name="Klenk H.-P."/>
        </authorList>
    </citation>
    <scope>NUCLEOTIDE SEQUENCE [LARGE SCALE GENOMIC DNA]</scope>
    <source>
        <strain evidence="2 3">DSM 13521</strain>
    </source>
</reference>
<protein>
    <submittedName>
        <fullName evidence="2">Trk system potassium uptake protein TrkA</fullName>
    </submittedName>
</protein>
<dbReference type="AlphaFoldDB" id="A0A3N2D2F9"/>
<dbReference type="SUPFAM" id="SSF51735">
    <property type="entry name" value="NAD(P)-binding Rossmann-fold domains"/>
    <property type="match status" value="1"/>
</dbReference>
<evidence type="ECO:0000259" key="1">
    <source>
        <dbReference type="PROSITE" id="PS51201"/>
    </source>
</evidence>
<name>A0A3N2D2F9_9MICO</name>
<gene>
    <name evidence="2" type="ORF">EDD28_3086</name>
</gene>
<proteinExistence type="predicted"/>
<evidence type="ECO:0000313" key="2">
    <source>
        <dbReference type="EMBL" id="ROR93664.1"/>
    </source>
</evidence>
<comment type="caution">
    <text evidence="2">The sequence shown here is derived from an EMBL/GenBank/DDBJ whole genome shotgun (WGS) entry which is preliminary data.</text>
</comment>
<dbReference type="Gene3D" id="3.40.50.720">
    <property type="entry name" value="NAD(P)-binding Rossmann-like Domain"/>
    <property type="match status" value="1"/>
</dbReference>
<accession>A0A3N2D2F9</accession>
<feature type="domain" description="RCK N-terminal" evidence="1">
    <location>
        <begin position="1"/>
        <end position="113"/>
    </location>
</feature>
<evidence type="ECO:0000313" key="3">
    <source>
        <dbReference type="Proteomes" id="UP000275356"/>
    </source>
</evidence>
<sequence length="217" mass="23595">MGAGRVGVTLAEALEERGHSLAIIDSNPEAFRRLKPDFSGRRVTGLGFDRDALVQAGIDEAYAFAAVSNGDNSNILAARVVRETFGVDNVVARIYDAGRAEMYTRLGIPTVATVRWTADQMLRRLLPAGEMTEFTDSSGKVALVEMMFHEAWIGTPYARVEEVSGARVGFLTRWGQGELLRPGAVVQENDIVHVLCPPDRANLVQRTLAAPPAKEEA</sequence>
<dbReference type="InterPro" id="IPR036291">
    <property type="entry name" value="NAD(P)-bd_dom_sf"/>
</dbReference>